<dbReference type="OrthoDB" id="1863935at2759"/>
<accession>A0A6G1CC91</accession>
<evidence type="ECO:0000313" key="3">
    <source>
        <dbReference type="Proteomes" id="UP000479710"/>
    </source>
</evidence>
<proteinExistence type="predicted"/>
<gene>
    <name evidence="2" type="ORF">E2562_034722</name>
</gene>
<dbReference type="EMBL" id="SPHZ02000010">
    <property type="protein sequence ID" value="KAF0897253.1"/>
    <property type="molecule type" value="Genomic_DNA"/>
</dbReference>
<comment type="caution">
    <text evidence="2">The sequence shown here is derived from an EMBL/GenBank/DDBJ whole genome shotgun (WGS) entry which is preliminary data.</text>
</comment>
<organism evidence="2 3">
    <name type="scientific">Oryza meyeriana var. granulata</name>
    <dbReference type="NCBI Taxonomy" id="110450"/>
    <lineage>
        <taxon>Eukaryota</taxon>
        <taxon>Viridiplantae</taxon>
        <taxon>Streptophyta</taxon>
        <taxon>Embryophyta</taxon>
        <taxon>Tracheophyta</taxon>
        <taxon>Spermatophyta</taxon>
        <taxon>Magnoliopsida</taxon>
        <taxon>Liliopsida</taxon>
        <taxon>Poales</taxon>
        <taxon>Poaceae</taxon>
        <taxon>BOP clade</taxon>
        <taxon>Oryzoideae</taxon>
        <taxon>Oryzeae</taxon>
        <taxon>Oryzinae</taxon>
        <taxon>Oryza</taxon>
        <taxon>Oryza meyeriana</taxon>
    </lineage>
</organism>
<protein>
    <recommendedName>
        <fullName evidence="1">KIB1-4 beta-propeller domain-containing protein</fullName>
    </recommendedName>
</protein>
<reference evidence="2 3" key="1">
    <citation type="submission" date="2019-11" db="EMBL/GenBank/DDBJ databases">
        <title>Whole genome sequence of Oryza granulata.</title>
        <authorList>
            <person name="Li W."/>
        </authorList>
    </citation>
    <scope>NUCLEOTIDE SEQUENCE [LARGE SCALE GENOMIC DNA]</scope>
    <source>
        <strain evidence="3">cv. Menghai</strain>
        <tissue evidence="2">Leaf</tissue>
    </source>
</reference>
<dbReference type="AlphaFoldDB" id="A0A6G1CC91"/>
<dbReference type="Pfam" id="PF03478">
    <property type="entry name" value="Beta-prop_KIB1-4"/>
    <property type="match status" value="1"/>
</dbReference>
<evidence type="ECO:0000313" key="2">
    <source>
        <dbReference type="EMBL" id="KAF0897253.1"/>
    </source>
</evidence>
<feature type="domain" description="KIB1-4 beta-propeller" evidence="1">
    <location>
        <begin position="5"/>
        <end position="59"/>
    </location>
</feature>
<dbReference type="InterPro" id="IPR005174">
    <property type="entry name" value="KIB1-4_b-propeller"/>
</dbReference>
<sequence>MDYSSPELEWRRVDSIGDDRVFFLGGSNFAASCSATGIGLERGCIYFCNTFDDDLHVFNVETARGEIHKILEGLPELWTYPAWVLPVDHI</sequence>
<dbReference type="Proteomes" id="UP000479710">
    <property type="component" value="Unassembled WGS sequence"/>
</dbReference>
<name>A0A6G1CC91_9ORYZ</name>
<evidence type="ECO:0000259" key="1">
    <source>
        <dbReference type="Pfam" id="PF03478"/>
    </source>
</evidence>
<keyword evidence="3" id="KW-1185">Reference proteome</keyword>